<feature type="compositionally biased region" description="Pro residues" evidence="1">
    <location>
        <begin position="1035"/>
        <end position="1051"/>
    </location>
</feature>
<name>A0ABV7SYF5_9SPHN</name>
<dbReference type="EMBL" id="JBHRXP010000009">
    <property type="protein sequence ID" value="MFC3582048.1"/>
    <property type="molecule type" value="Genomic_DNA"/>
</dbReference>
<dbReference type="RefSeq" id="WP_380817369.1">
    <property type="nucleotide sequence ID" value="NZ_JBHRXP010000009.1"/>
</dbReference>
<dbReference type="Proteomes" id="UP001595713">
    <property type="component" value="Unassembled WGS sequence"/>
</dbReference>
<dbReference type="Pfam" id="PF11739">
    <property type="entry name" value="YdbH-like"/>
    <property type="match status" value="1"/>
</dbReference>
<evidence type="ECO:0000256" key="1">
    <source>
        <dbReference type="SAM" id="MobiDB-lite"/>
    </source>
</evidence>
<protein>
    <submittedName>
        <fullName evidence="3">YdbH domain-containing protein</fullName>
    </submittedName>
</protein>
<sequence length="1059" mass="109696">MTADDELEARPRRRRIPRLGRGARIIGILALLLLVALIALWTQRKPIAAGYVNRYLAGKGVPATYDIADLGLGRQRLTNVVLGDPARPDLVADWIELSTDIGFSGASVNKVRAGAVRLRGRLVNGTLSLGALDRLMPPPSGKPFALPALNVDVADARMRLETPQGLVGLKLSGRGQLDDGFSGNLAAVSDRLTSNGCVATGVAAAMKIGVAKAAPSFRGPARAAMVTCGATRVAGIGADLDVALSAALDRWNGTARLATRAVRHPLARTESIAGRVSFVGTAAQAKGSVKLDSGRFVSAEASGGRVGITGDYTLGTRLALEQGVIDWAGVALSPQRLAAVARLGTSAAGTPLASIAAALALVGVAAGRSLDGEARFAASSDGPVRLGTVRLSAASGLQATLDRSTMRYDPRSGALQLGGTLSLRGGGFPSAEVTLAQAAPGAPVTGVARLLQPYAADGASLALTPLRFSATPGGNSRFTTQVALSGPLGDGRVDALVLPLDGLWNGRGRVVINPDCSTIGFQRLAVSGLVLRPTQLRLCPINGALVSLNGTRLSGGAAIAAPRLVGALGSSPLTLAASNAQLRLSDMAFGLSRVAVRIGAPARVTRLDFGALDGRISGSTVMGSFAGGGGQIGNVPLILSAAAGTWGLKGGVLDLDGAMAVSDAAPEPRFNPLAAEGVTLRLANGRITAQGRLMTPGRTATVATVDIVHDLSKGSGTADLIVPSLAFADKGLQPDDLTRLTVGVIANVVGTVTGEGHIRWSSQAVTSDGVFRTGNMDLAAALGPVSGIATEIRFTDLLALQSAPGQVATIKTINTGIVVTDGVIRYQTLPEARVRVEEGRWPFAGGSLVLEPTLLDFSAAQERRMTLTVTGMEAAKFLSQFEFENLDATGVFDGQLPMIFDSTGGRVDNGRLTVRPGGGTIAYLGEVSKENLGFWGNYAFQALKSLRYRSLDLVMNGPLSGEMVTEVRFAGVSQGAGTKRNFLFDRLQRLPLVFNVRIKAPFRGLFDSARSFYDPSRLVERNLPALIEERDRQAKPPPATPPAPAAPPPVQPQESETVP</sequence>
<keyword evidence="4" id="KW-1185">Reference proteome</keyword>
<feature type="transmembrane region" description="Helical" evidence="2">
    <location>
        <begin position="21"/>
        <end position="41"/>
    </location>
</feature>
<keyword evidence="2" id="KW-0812">Transmembrane</keyword>
<feature type="region of interest" description="Disordered" evidence="1">
    <location>
        <begin position="1024"/>
        <end position="1059"/>
    </location>
</feature>
<evidence type="ECO:0000313" key="4">
    <source>
        <dbReference type="Proteomes" id="UP001595713"/>
    </source>
</evidence>
<evidence type="ECO:0000256" key="2">
    <source>
        <dbReference type="SAM" id="Phobius"/>
    </source>
</evidence>
<dbReference type="InterPro" id="IPR021730">
    <property type="entry name" value="YdbH"/>
</dbReference>
<proteinExistence type="predicted"/>
<organism evidence="3 4">
    <name type="scientific">Sphingomonas hylomeconis</name>
    <dbReference type="NCBI Taxonomy" id="1395958"/>
    <lineage>
        <taxon>Bacteria</taxon>
        <taxon>Pseudomonadati</taxon>
        <taxon>Pseudomonadota</taxon>
        <taxon>Alphaproteobacteria</taxon>
        <taxon>Sphingomonadales</taxon>
        <taxon>Sphingomonadaceae</taxon>
        <taxon>Sphingomonas</taxon>
    </lineage>
</organism>
<keyword evidence="2" id="KW-0472">Membrane</keyword>
<gene>
    <name evidence="3" type="ORF">ACFONA_17905</name>
</gene>
<evidence type="ECO:0000313" key="3">
    <source>
        <dbReference type="EMBL" id="MFC3582048.1"/>
    </source>
</evidence>
<reference evidence="4" key="1">
    <citation type="journal article" date="2019" name="Int. J. Syst. Evol. Microbiol.">
        <title>The Global Catalogue of Microorganisms (GCM) 10K type strain sequencing project: providing services to taxonomists for standard genome sequencing and annotation.</title>
        <authorList>
            <consortium name="The Broad Institute Genomics Platform"/>
            <consortium name="The Broad Institute Genome Sequencing Center for Infectious Disease"/>
            <person name="Wu L."/>
            <person name="Ma J."/>
        </authorList>
    </citation>
    <scope>NUCLEOTIDE SEQUENCE [LARGE SCALE GENOMIC DNA]</scope>
    <source>
        <strain evidence="4">KCTC 42739</strain>
    </source>
</reference>
<comment type="caution">
    <text evidence="3">The sequence shown here is derived from an EMBL/GenBank/DDBJ whole genome shotgun (WGS) entry which is preliminary data.</text>
</comment>
<keyword evidence="2" id="KW-1133">Transmembrane helix</keyword>
<accession>A0ABV7SYF5</accession>